<dbReference type="PANTHER" id="PTHR33119">
    <property type="entry name" value="IFI3P"/>
    <property type="match status" value="1"/>
</dbReference>
<dbReference type="PANTHER" id="PTHR33119:SF1">
    <property type="entry name" value="FE2OG DIOXYGENASE DOMAIN-CONTAINING PROTEIN"/>
    <property type="match status" value="1"/>
</dbReference>
<accession>A0A8H6D3G8</accession>
<evidence type="ECO:0000313" key="4">
    <source>
        <dbReference type="Proteomes" id="UP000544331"/>
    </source>
</evidence>
<feature type="domain" description="DUF4246" evidence="1">
    <location>
        <begin position="54"/>
        <end position="147"/>
    </location>
</feature>
<comment type="caution">
    <text evidence="3">The sequence shown here is derived from an EMBL/GenBank/DDBJ whole genome shotgun (WGS) entry which is preliminary data.</text>
</comment>
<dbReference type="Proteomes" id="UP000544331">
    <property type="component" value="Unassembled WGS sequence"/>
</dbReference>
<dbReference type="InterPro" id="IPR049192">
    <property type="entry name" value="DUF4246_C"/>
</dbReference>
<name>A0A8H6D3G8_9HYPO</name>
<gene>
    <name evidence="3" type="ORF">FMUND_13478</name>
</gene>
<dbReference type="InterPro" id="IPR025340">
    <property type="entry name" value="DUF4246"/>
</dbReference>
<protein>
    <submittedName>
        <fullName evidence="3">Uncharacterized protein</fullName>
    </submittedName>
</protein>
<dbReference type="AlphaFoldDB" id="A0A8H6D3G8"/>
<evidence type="ECO:0000313" key="3">
    <source>
        <dbReference type="EMBL" id="KAF5702478.1"/>
    </source>
</evidence>
<dbReference type="Pfam" id="PF21666">
    <property type="entry name" value="DUF4246_N"/>
    <property type="match status" value="1"/>
</dbReference>
<organism evidence="3 4">
    <name type="scientific">Fusarium mundagurra</name>
    <dbReference type="NCBI Taxonomy" id="1567541"/>
    <lineage>
        <taxon>Eukaryota</taxon>
        <taxon>Fungi</taxon>
        <taxon>Dikarya</taxon>
        <taxon>Ascomycota</taxon>
        <taxon>Pezizomycotina</taxon>
        <taxon>Sordariomycetes</taxon>
        <taxon>Hypocreomycetidae</taxon>
        <taxon>Hypocreales</taxon>
        <taxon>Nectriaceae</taxon>
        <taxon>Fusarium</taxon>
        <taxon>Fusarium fujikuroi species complex</taxon>
    </lineage>
</organism>
<evidence type="ECO:0000259" key="2">
    <source>
        <dbReference type="Pfam" id="PF21666"/>
    </source>
</evidence>
<dbReference type="InterPro" id="IPR049207">
    <property type="entry name" value="DUF4246_N"/>
</dbReference>
<sequence length="407" mass="47216">MNREVCMIKLEEDITNKPYWWEKVLSTDIVSKWKQEALQMLWASYQHNGDFTNKMADVCFKDLAVRAKIYEQTKLIPVMESSSCAIMSGVLLPDEFMQRLRAAAALLEDVPGSQRDWHPGSDDKVLNLVHLPLWPLVFGRSRIISDKYLIEKSLPAWGIVCRSARKEFRFKRFGTVHEVKWTCNGPEICEKMHGCYPNRLMPEPLEDATYQFDASNFRSEEFFSNASKVQVIVKMANIHLTPEKPTYDGPSWLVEGQLNEHMCATVLFYYDSNNITESRLSFRTHADRDNLRDRLSYSQGDHHGIESIFAIKAKGDKMQDLRSVMTQQGRALFSPNIYQHRVEPFELADKTRPGHRKIVALFLVDPVIPIISAGSVPPQQKHWWKDELREGWTIRMEYMKQDGLEKI</sequence>
<dbReference type="EMBL" id="JAAOAN010000617">
    <property type="protein sequence ID" value="KAF5702478.1"/>
    <property type="molecule type" value="Genomic_DNA"/>
</dbReference>
<proteinExistence type="predicted"/>
<dbReference type="OrthoDB" id="415532at2759"/>
<evidence type="ECO:0000259" key="1">
    <source>
        <dbReference type="Pfam" id="PF14033"/>
    </source>
</evidence>
<reference evidence="3 4" key="1">
    <citation type="submission" date="2020-05" db="EMBL/GenBank/DDBJ databases">
        <title>Identification and distribution of gene clusters putatively required for synthesis of sphingolipid metabolism inhibitors in phylogenetically diverse species of the filamentous fungus Fusarium.</title>
        <authorList>
            <person name="Kim H.-S."/>
            <person name="Busman M."/>
            <person name="Brown D.W."/>
            <person name="Divon H."/>
            <person name="Uhlig S."/>
            <person name="Proctor R.H."/>
        </authorList>
    </citation>
    <scope>NUCLEOTIDE SEQUENCE [LARGE SCALE GENOMIC DNA]</scope>
    <source>
        <strain evidence="3 4">NRRL 66235</strain>
    </source>
</reference>
<keyword evidence="4" id="KW-1185">Reference proteome</keyword>
<feature type="domain" description="DUF4246" evidence="2">
    <location>
        <begin position="2"/>
        <end position="36"/>
    </location>
</feature>
<feature type="domain" description="DUF4246" evidence="1">
    <location>
        <begin position="149"/>
        <end position="387"/>
    </location>
</feature>
<dbReference type="Pfam" id="PF14033">
    <property type="entry name" value="DUF4246"/>
    <property type="match status" value="2"/>
</dbReference>